<feature type="domain" description="Large ribosomal subunit protein bL12 C-terminal" evidence="3">
    <location>
        <begin position="172"/>
        <end position="196"/>
    </location>
</feature>
<gene>
    <name evidence="4" type="ORF">Cco03nite_15430</name>
</gene>
<dbReference type="Proteomes" id="UP000630887">
    <property type="component" value="Unassembled WGS sequence"/>
</dbReference>
<evidence type="ECO:0000313" key="5">
    <source>
        <dbReference type="Proteomes" id="UP000630887"/>
    </source>
</evidence>
<keyword evidence="2" id="KW-0812">Transmembrane</keyword>
<name>A0A8J3KRD9_9ACTN</name>
<accession>A0A8J3KRD9</accession>
<proteinExistence type="predicted"/>
<organism evidence="4 5">
    <name type="scientific">Catellatospora coxensis</name>
    <dbReference type="NCBI Taxonomy" id="310354"/>
    <lineage>
        <taxon>Bacteria</taxon>
        <taxon>Bacillati</taxon>
        <taxon>Actinomycetota</taxon>
        <taxon>Actinomycetes</taxon>
        <taxon>Micromonosporales</taxon>
        <taxon>Micromonosporaceae</taxon>
        <taxon>Catellatospora</taxon>
    </lineage>
</organism>
<feature type="transmembrane region" description="Helical" evidence="2">
    <location>
        <begin position="24"/>
        <end position="50"/>
    </location>
</feature>
<comment type="caution">
    <text evidence="4">The sequence shown here is derived from an EMBL/GenBank/DDBJ whole genome shotgun (WGS) entry which is preliminary data.</text>
</comment>
<feature type="region of interest" description="Disordered" evidence="1">
    <location>
        <begin position="1"/>
        <end position="23"/>
    </location>
</feature>
<keyword evidence="2" id="KW-0472">Membrane</keyword>
<evidence type="ECO:0000256" key="1">
    <source>
        <dbReference type="SAM" id="MobiDB-lite"/>
    </source>
</evidence>
<evidence type="ECO:0000259" key="3">
    <source>
        <dbReference type="Pfam" id="PF00542"/>
    </source>
</evidence>
<dbReference type="Pfam" id="PF00542">
    <property type="entry name" value="Ribosomal_L12"/>
    <property type="match status" value="1"/>
</dbReference>
<reference evidence="4 5" key="1">
    <citation type="submission" date="2021-01" db="EMBL/GenBank/DDBJ databases">
        <title>Whole genome shotgun sequence of Catellatospora coxensis NBRC 107359.</title>
        <authorList>
            <person name="Komaki H."/>
            <person name="Tamura T."/>
        </authorList>
    </citation>
    <scope>NUCLEOTIDE SEQUENCE [LARGE SCALE GENOMIC DNA]</scope>
    <source>
        <strain evidence="4 5">NBRC 107359</strain>
    </source>
</reference>
<evidence type="ECO:0000256" key="2">
    <source>
        <dbReference type="SAM" id="Phobius"/>
    </source>
</evidence>
<sequence>MNGPRRLSARAVHRPPDADGDGRAPATVCAMTEILLAVIVVLLVVIALLLGRRSRRDSTDLLGSAMAAREAEHARASGAGTAGAGAPEAEFLVQQVRMLMNQRQKIPAVKLWRDATGASLADAVKAVELIAAGGTPALPKSGLSAAAGRPADPLLGPALMTDARDLKRQGRAIEAIKLVRQHTGLGLREAKDVVDGL</sequence>
<keyword evidence="2" id="KW-1133">Transmembrane helix</keyword>
<protein>
    <recommendedName>
        <fullName evidence="3">Large ribosomal subunit protein bL12 C-terminal domain-containing protein</fullName>
    </recommendedName>
</protein>
<dbReference type="InterPro" id="IPR014719">
    <property type="entry name" value="Ribosomal_bL12_C/ClpS-like"/>
</dbReference>
<dbReference type="GO" id="GO:0003735">
    <property type="term" value="F:structural constituent of ribosome"/>
    <property type="evidence" value="ECO:0007669"/>
    <property type="project" value="InterPro"/>
</dbReference>
<dbReference type="InterPro" id="IPR013823">
    <property type="entry name" value="Ribosomal_bL12_C"/>
</dbReference>
<evidence type="ECO:0000313" key="4">
    <source>
        <dbReference type="EMBL" id="GIG04843.1"/>
    </source>
</evidence>
<keyword evidence="5" id="KW-1185">Reference proteome</keyword>
<dbReference type="EMBL" id="BONI01000009">
    <property type="protein sequence ID" value="GIG04843.1"/>
    <property type="molecule type" value="Genomic_DNA"/>
</dbReference>
<dbReference type="AlphaFoldDB" id="A0A8J3KRD9"/>
<dbReference type="Gene3D" id="3.30.1390.10">
    <property type="match status" value="1"/>
</dbReference>
<dbReference type="GO" id="GO:0006412">
    <property type="term" value="P:translation"/>
    <property type="evidence" value="ECO:0007669"/>
    <property type="project" value="InterPro"/>
</dbReference>